<evidence type="ECO:0000313" key="1">
    <source>
        <dbReference type="EMBL" id="SDC45804.1"/>
    </source>
</evidence>
<proteinExistence type="predicted"/>
<protein>
    <submittedName>
        <fullName evidence="1">Uncharacterized protein</fullName>
    </submittedName>
</protein>
<dbReference type="EMBL" id="FMZZ01000002">
    <property type="protein sequence ID" value="SDC45804.1"/>
    <property type="molecule type" value="Genomic_DNA"/>
</dbReference>
<dbReference type="Proteomes" id="UP000199501">
    <property type="component" value="Unassembled WGS sequence"/>
</dbReference>
<organism evidence="1 2">
    <name type="scientific">Actinokineospora iranica</name>
    <dbReference type="NCBI Taxonomy" id="1271860"/>
    <lineage>
        <taxon>Bacteria</taxon>
        <taxon>Bacillati</taxon>
        <taxon>Actinomycetota</taxon>
        <taxon>Actinomycetes</taxon>
        <taxon>Pseudonocardiales</taxon>
        <taxon>Pseudonocardiaceae</taxon>
        <taxon>Actinokineospora</taxon>
    </lineage>
</organism>
<dbReference type="RefSeq" id="WP_091448984.1">
    <property type="nucleotide sequence ID" value="NZ_FMZZ01000002.1"/>
</dbReference>
<accession>A0A1G6LRT3</accession>
<dbReference type="OrthoDB" id="3699522at2"/>
<name>A0A1G6LRT3_9PSEU</name>
<dbReference type="STRING" id="1271860.SAMN05216174_102205"/>
<keyword evidence="2" id="KW-1185">Reference proteome</keyword>
<reference evidence="2" key="1">
    <citation type="submission" date="2016-10" db="EMBL/GenBank/DDBJ databases">
        <authorList>
            <person name="Varghese N."/>
            <person name="Submissions S."/>
        </authorList>
    </citation>
    <scope>NUCLEOTIDE SEQUENCE [LARGE SCALE GENOMIC DNA]</scope>
    <source>
        <strain evidence="2">IBRC-M 10403</strain>
    </source>
</reference>
<gene>
    <name evidence="1" type="ORF">SAMN05216174_102205</name>
</gene>
<dbReference type="AlphaFoldDB" id="A0A1G6LRT3"/>
<evidence type="ECO:0000313" key="2">
    <source>
        <dbReference type="Proteomes" id="UP000199501"/>
    </source>
</evidence>
<sequence>MRIGELDKLLVDLLSQDHPEITEVAALDKGHRRVRVGFASGAVATIMVREVQGPGVPSHSPYDIPKSVI</sequence>